<evidence type="ECO:0000256" key="4">
    <source>
        <dbReference type="PIRSR" id="PIRSR000429-1"/>
    </source>
</evidence>
<dbReference type="InterPro" id="IPR016039">
    <property type="entry name" value="Thiolase-like"/>
</dbReference>
<keyword evidence="3 5" id="KW-0012">Acyltransferase</keyword>
<comment type="similarity">
    <text evidence="1 5">Belongs to the thiolase-like superfamily. Thiolase family.</text>
</comment>
<dbReference type="RefSeq" id="XP_001748310.1">
    <property type="nucleotide sequence ID" value="XM_001748258.1"/>
</dbReference>
<dbReference type="Pfam" id="PF00108">
    <property type="entry name" value="Thiolase_N"/>
    <property type="match status" value="1"/>
</dbReference>
<dbReference type="PROSITE" id="PS00737">
    <property type="entry name" value="THIOLASE_2"/>
    <property type="match status" value="1"/>
</dbReference>
<feature type="active site" description="Proton acceptor" evidence="4">
    <location>
        <position position="359"/>
    </location>
</feature>
<dbReference type="FunFam" id="3.40.47.10:FF:000010">
    <property type="entry name" value="Acetyl-CoA acetyltransferase (Thiolase)"/>
    <property type="match status" value="1"/>
</dbReference>
<dbReference type="FunCoup" id="A9V6N5">
    <property type="interactions" value="439"/>
</dbReference>
<evidence type="ECO:0000259" key="6">
    <source>
        <dbReference type="Pfam" id="PF00108"/>
    </source>
</evidence>
<sequence length="404" mass="41880">MASKRGVNVLSKAVYIVAAKRTPCGAFGGSFKDLTATQLATVATKDALASGNVDPSLIDTIHVGNVQQTSTDASYMARHIGLHAGCNIETPALTLNRLCGSGFEAVAQAARDIVLGEAGVSLAGGAENMSQAPYAVRNIRFGTKLGTSPQMEDTLWAGLTDQYCNTPMGVTAENLAEDYAITRDDCDAFALRSQQLWGKAHEAGIFSREMAPVEVQKRRKTVVVDTDEHPRPETRLEDLAKLPTVFKKSGVVTAGGSSGICDGGAALILADEDSVKAHGLTPLARVVGYSTAGVPPTHMGIGPVPATEKLLAAAGRTIADVDQVEINEAFGAQCLAVAKALNIDHSKLNIHGGAIAIGHPLGMSGARILTHLAHCLANDDNTKLALGTACIGGGQGIAVLLEKA</sequence>
<dbReference type="GO" id="GO:0003985">
    <property type="term" value="F:acetyl-CoA C-acetyltransferase activity"/>
    <property type="evidence" value="ECO:0000318"/>
    <property type="project" value="GO_Central"/>
</dbReference>
<dbReference type="Pfam" id="PF02803">
    <property type="entry name" value="Thiolase_C"/>
    <property type="match status" value="1"/>
</dbReference>
<dbReference type="Proteomes" id="UP000001357">
    <property type="component" value="Unassembled WGS sequence"/>
</dbReference>
<evidence type="ECO:0000256" key="3">
    <source>
        <dbReference type="ARBA" id="ARBA00023315"/>
    </source>
</evidence>
<evidence type="ECO:0000256" key="1">
    <source>
        <dbReference type="ARBA" id="ARBA00010982"/>
    </source>
</evidence>
<evidence type="ECO:0000256" key="5">
    <source>
        <dbReference type="RuleBase" id="RU003557"/>
    </source>
</evidence>
<dbReference type="eggNOG" id="KOG1391">
    <property type="taxonomic scope" value="Eukaryota"/>
</dbReference>
<name>A9V6N5_MONBE</name>
<dbReference type="AlphaFoldDB" id="A9V6N5"/>
<keyword evidence="2 5" id="KW-0808">Transferase</keyword>
<dbReference type="NCBIfam" id="TIGR01930">
    <property type="entry name" value="AcCoA-C-Actrans"/>
    <property type="match status" value="1"/>
</dbReference>
<reference evidence="8 9" key="1">
    <citation type="journal article" date="2008" name="Nature">
        <title>The genome of the choanoflagellate Monosiga brevicollis and the origin of metazoans.</title>
        <authorList>
            <consortium name="JGI Sequencing"/>
            <person name="King N."/>
            <person name="Westbrook M.J."/>
            <person name="Young S.L."/>
            <person name="Kuo A."/>
            <person name="Abedin M."/>
            <person name="Chapman J."/>
            <person name="Fairclough S."/>
            <person name="Hellsten U."/>
            <person name="Isogai Y."/>
            <person name="Letunic I."/>
            <person name="Marr M."/>
            <person name="Pincus D."/>
            <person name="Putnam N."/>
            <person name="Rokas A."/>
            <person name="Wright K.J."/>
            <person name="Zuzow R."/>
            <person name="Dirks W."/>
            <person name="Good M."/>
            <person name="Goodstein D."/>
            <person name="Lemons D."/>
            <person name="Li W."/>
            <person name="Lyons J.B."/>
            <person name="Morris A."/>
            <person name="Nichols S."/>
            <person name="Richter D.J."/>
            <person name="Salamov A."/>
            <person name="Bork P."/>
            <person name="Lim W.A."/>
            <person name="Manning G."/>
            <person name="Miller W.T."/>
            <person name="McGinnis W."/>
            <person name="Shapiro H."/>
            <person name="Tjian R."/>
            <person name="Grigoriev I.V."/>
            <person name="Rokhsar D."/>
        </authorList>
    </citation>
    <scope>NUCLEOTIDE SEQUENCE [LARGE SCALE GENOMIC DNA]</scope>
    <source>
        <strain evidence="9">MX1 / ATCC 50154</strain>
    </source>
</reference>
<dbReference type="InterPro" id="IPR020616">
    <property type="entry name" value="Thiolase_N"/>
</dbReference>
<protein>
    <submittedName>
        <fullName evidence="8">Uncharacterized protein</fullName>
    </submittedName>
</protein>
<feature type="active site" description="Acyl-thioester intermediate" evidence="4">
    <location>
        <position position="99"/>
    </location>
</feature>
<dbReference type="GO" id="GO:0005739">
    <property type="term" value="C:mitochondrion"/>
    <property type="evidence" value="ECO:0000318"/>
    <property type="project" value="GO_Central"/>
</dbReference>
<dbReference type="PANTHER" id="PTHR18919:SF107">
    <property type="entry name" value="ACETYL-COA ACETYLTRANSFERASE, CYTOSOLIC"/>
    <property type="match status" value="1"/>
</dbReference>
<evidence type="ECO:0000313" key="8">
    <source>
        <dbReference type="EMBL" id="EDQ86765.1"/>
    </source>
</evidence>
<dbReference type="KEGG" id="mbr:MONBRDRAFT_38241"/>
<dbReference type="SUPFAM" id="SSF53901">
    <property type="entry name" value="Thiolase-like"/>
    <property type="match status" value="2"/>
</dbReference>
<evidence type="ECO:0000313" key="9">
    <source>
        <dbReference type="Proteomes" id="UP000001357"/>
    </source>
</evidence>
<dbReference type="Gene3D" id="3.40.47.10">
    <property type="match status" value="2"/>
</dbReference>
<keyword evidence="9" id="KW-1185">Reference proteome</keyword>
<dbReference type="PROSITE" id="PS00098">
    <property type="entry name" value="THIOLASE_1"/>
    <property type="match status" value="1"/>
</dbReference>
<dbReference type="InterPro" id="IPR002155">
    <property type="entry name" value="Thiolase"/>
</dbReference>
<evidence type="ECO:0000256" key="2">
    <source>
        <dbReference type="ARBA" id="ARBA00022679"/>
    </source>
</evidence>
<dbReference type="EMBL" id="CH991563">
    <property type="protein sequence ID" value="EDQ86765.1"/>
    <property type="molecule type" value="Genomic_DNA"/>
</dbReference>
<evidence type="ECO:0000259" key="7">
    <source>
        <dbReference type="Pfam" id="PF02803"/>
    </source>
</evidence>
<dbReference type="InterPro" id="IPR020617">
    <property type="entry name" value="Thiolase_C"/>
</dbReference>
<dbReference type="InterPro" id="IPR020613">
    <property type="entry name" value="Thiolase_CS"/>
</dbReference>
<accession>A9V6N5</accession>
<dbReference type="PROSITE" id="PS00099">
    <property type="entry name" value="THIOLASE_3"/>
    <property type="match status" value="1"/>
</dbReference>
<dbReference type="InParanoid" id="A9V6N5"/>
<dbReference type="InterPro" id="IPR020615">
    <property type="entry name" value="Thiolase_acyl_enz_int_AS"/>
</dbReference>
<dbReference type="CDD" id="cd00751">
    <property type="entry name" value="thiolase"/>
    <property type="match status" value="1"/>
</dbReference>
<gene>
    <name evidence="8" type="ORF">MONBRDRAFT_38241</name>
</gene>
<dbReference type="PANTHER" id="PTHR18919">
    <property type="entry name" value="ACETYL-COA C-ACYLTRANSFERASE"/>
    <property type="match status" value="1"/>
</dbReference>
<organism evidence="8 9">
    <name type="scientific">Monosiga brevicollis</name>
    <name type="common">Choanoflagellate</name>
    <dbReference type="NCBI Taxonomy" id="81824"/>
    <lineage>
        <taxon>Eukaryota</taxon>
        <taxon>Choanoflagellata</taxon>
        <taxon>Craspedida</taxon>
        <taxon>Salpingoecidae</taxon>
        <taxon>Monosiga</taxon>
    </lineage>
</organism>
<feature type="domain" description="Thiolase N-terminal" evidence="6">
    <location>
        <begin position="14"/>
        <end position="273"/>
    </location>
</feature>
<dbReference type="InterPro" id="IPR020610">
    <property type="entry name" value="Thiolase_AS"/>
</dbReference>
<dbReference type="STRING" id="81824.A9V6N5"/>
<feature type="domain" description="Thiolase C-terminal" evidence="7">
    <location>
        <begin position="280"/>
        <end position="403"/>
    </location>
</feature>
<dbReference type="GeneID" id="5893627"/>
<dbReference type="PIRSF" id="PIRSF000429">
    <property type="entry name" value="Ac-CoA_Ac_transf"/>
    <property type="match status" value="1"/>
</dbReference>
<feature type="active site" description="Proton acceptor" evidence="4">
    <location>
        <position position="390"/>
    </location>
</feature>
<dbReference type="OMA" id="MPEAYVI"/>
<proteinExistence type="inferred from homology"/>